<keyword evidence="4" id="KW-1185">Reference proteome</keyword>
<dbReference type="SUPFAM" id="SSF52980">
    <property type="entry name" value="Restriction endonuclease-like"/>
    <property type="match status" value="1"/>
</dbReference>
<dbReference type="PANTHER" id="PTHR33352">
    <property type="entry name" value="SLR1095 PROTEIN"/>
    <property type="match status" value="1"/>
</dbReference>
<evidence type="ECO:0000313" key="3">
    <source>
        <dbReference type="EMBL" id="KKI98764.1"/>
    </source>
</evidence>
<sequence>MVSSIPTLDLDRLYPSGDGNPMAENTEQYRWIVLIAENLKALFAQRDDVFIGADLLWYALQHHQKVAGEPIAQAPDVMVVFQRPPGPRLSYKQWQEDGIPPQVVFEILSPSNKTTDGQGEMRRKFEFYQRHGVEEYYCYDPLAFELTGWIRQAQGLVPLTAFQPWDSPRLGVRFVWQPGQDLRLYRPTGQPFLEFARLDDQWQAAESRADRAELQARQEQLRADQAQAQAREEQLRADQAQAQAHQEQLRANQAQAQAQQVQQEAQRVQQQSQRVQQEAQRVQQENERLAAYLRSLGLDPDGLPDP</sequence>
<dbReference type="Pfam" id="PF05685">
    <property type="entry name" value="Uma2"/>
    <property type="match status" value="1"/>
</dbReference>
<comment type="caution">
    <text evidence="3">The sequence shown here is derived from an EMBL/GenBank/DDBJ whole genome shotgun (WGS) entry which is preliminary data.</text>
</comment>
<proteinExistence type="predicted"/>
<dbReference type="AlphaFoldDB" id="A0A0M2PRC7"/>
<gene>
    <name evidence="3" type="ORF">PROH_16790</name>
</gene>
<dbReference type="EMBL" id="AJTX02000007">
    <property type="protein sequence ID" value="KKI98764.1"/>
    <property type="molecule type" value="Genomic_DNA"/>
</dbReference>
<dbReference type="Gene3D" id="3.90.1570.10">
    <property type="entry name" value="tt1808, chain A"/>
    <property type="match status" value="1"/>
</dbReference>
<protein>
    <recommendedName>
        <fullName evidence="2">Putative restriction endonuclease domain-containing protein</fullName>
    </recommendedName>
</protein>
<accession>A0A0M2PRC7</accession>
<organism evidence="3 4">
    <name type="scientific">Prochlorothrix hollandica PCC 9006 = CALU 1027</name>
    <dbReference type="NCBI Taxonomy" id="317619"/>
    <lineage>
        <taxon>Bacteria</taxon>
        <taxon>Bacillati</taxon>
        <taxon>Cyanobacteriota</taxon>
        <taxon>Cyanophyceae</taxon>
        <taxon>Prochlorotrichales</taxon>
        <taxon>Prochlorotrichaceae</taxon>
        <taxon>Prochlorothrix</taxon>
    </lineage>
</organism>
<reference evidence="3" key="1">
    <citation type="submission" date="2012-04" db="EMBL/GenBank/DDBJ databases">
        <authorList>
            <person name="Borisov I.G."/>
            <person name="Ivanikova N.V."/>
            <person name="Pinevich A.V."/>
        </authorList>
    </citation>
    <scope>NUCLEOTIDE SEQUENCE</scope>
    <source>
        <strain evidence="3">CALU 1027</strain>
    </source>
</reference>
<evidence type="ECO:0000259" key="2">
    <source>
        <dbReference type="Pfam" id="PF05685"/>
    </source>
</evidence>
<name>A0A0M2PRC7_PROHO</name>
<dbReference type="InterPro" id="IPR008538">
    <property type="entry name" value="Uma2"/>
</dbReference>
<dbReference type="InterPro" id="IPR011335">
    <property type="entry name" value="Restrct_endonuc-II-like"/>
</dbReference>
<keyword evidence="1" id="KW-0175">Coiled coil</keyword>
<dbReference type="STRING" id="317619.GCA_000332315_01447"/>
<evidence type="ECO:0000256" key="1">
    <source>
        <dbReference type="SAM" id="Coils"/>
    </source>
</evidence>
<evidence type="ECO:0000313" key="4">
    <source>
        <dbReference type="Proteomes" id="UP000034681"/>
    </source>
</evidence>
<dbReference type="eggNOG" id="COG4636">
    <property type="taxonomic scope" value="Bacteria"/>
</dbReference>
<dbReference type="CDD" id="cd06260">
    <property type="entry name" value="DUF820-like"/>
    <property type="match status" value="1"/>
</dbReference>
<feature type="domain" description="Putative restriction endonuclease" evidence="2">
    <location>
        <begin position="54"/>
        <end position="160"/>
    </location>
</feature>
<dbReference type="PANTHER" id="PTHR33352:SF2">
    <property type="entry name" value="SLL0995 PROTEIN"/>
    <property type="match status" value="1"/>
</dbReference>
<dbReference type="InterPro" id="IPR012296">
    <property type="entry name" value="Nuclease_put_TT1808"/>
</dbReference>
<dbReference type="Proteomes" id="UP000034681">
    <property type="component" value="Unassembled WGS sequence"/>
</dbReference>
<feature type="coiled-coil region" evidence="1">
    <location>
        <begin position="204"/>
        <end position="292"/>
    </location>
</feature>